<protein>
    <submittedName>
        <fullName evidence="1">Uncharacterized protein</fullName>
    </submittedName>
</protein>
<dbReference type="EMBL" id="JBJQOH010000001">
    <property type="protein sequence ID" value="KAL3702288.1"/>
    <property type="molecule type" value="Genomic_DNA"/>
</dbReference>
<dbReference type="AlphaFoldDB" id="A0ABD3IF24"/>
<reference evidence="1 2" key="1">
    <citation type="submission" date="2024-09" db="EMBL/GenBank/DDBJ databases">
        <title>Chromosome-scale assembly of Riccia sorocarpa.</title>
        <authorList>
            <person name="Paukszto L."/>
        </authorList>
    </citation>
    <scope>NUCLEOTIDE SEQUENCE [LARGE SCALE GENOMIC DNA]</scope>
    <source>
        <strain evidence="1">LP-2024</strain>
        <tissue evidence="1">Aerial parts of the thallus</tissue>
    </source>
</reference>
<evidence type="ECO:0000313" key="2">
    <source>
        <dbReference type="Proteomes" id="UP001633002"/>
    </source>
</evidence>
<proteinExistence type="predicted"/>
<organism evidence="1 2">
    <name type="scientific">Riccia sorocarpa</name>
    <dbReference type="NCBI Taxonomy" id="122646"/>
    <lineage>
        <taxon>Eukaryota</taxon>
        <taxon>Viridiplantae</taxon>
        <taxon>Streptophyta</taxon>
        <taxon>Embryophyta</taxon>
        <taxon>Marchantiophyta</taxon>
        <taxon>Marchantiopsida</taxon>
        <taxon>Marchantiidae</taxon>
        <taxon>Marchantiales</taxon>
        <taxon>Ricciaceae</taxon>
        <taxon>Riccia</taxon>
    </lineage>
</organism>
<evidence type="ECO:0000313" key="1">
    <source>
        <dbReference type="EMBL" id="KAL3702288.1"/>
    </source>
</evidence>
<keyword evidence="2" id="KW-1185">Reference proteome</keyword>
<dbReference type="Proteomes" id="UP001633002">
    <property type="component" value="Unassembled WGS sequence"/>
</dbReference>
<comment type="caution">
    <text evidence="1">The sequence shown here is derived from an EMBL/GenBank/DDBJ whole genome shotgun (WGS) entry which is preliminary data.</text>
</comment>
<sequence length="190" mass="21258">MLFTLSTQPLMAMLKQAQVRGQVEGLELGDNRQMLEALFADDTGLFFEDIMGGSVKPIGALTFKLTRALKMRMVSRLLEDANLDWVHIAKIILTWKIPDKKTRAGEIGRPVQKVLILGNRMRLREAPTLANILGGWWAARPYLKLKENSPLPGDIRIEQALIVLAENLNLKKAEMPLLKSMPKGWNDGSG</sequence>
<gene>
    <name evidence="1" type="ORF">R1sor_020310</name>
</gene>
<accession>A0ABD3IF24</accession>
<name>A0ABD3IF24_9MARC</name>